<comment type="subcellular location">
    <subcellularLocation>
        <location evidence="1">Membrane</location>
        <topology evidence="1">Multi-pass membrane protein</topology>
    </subcellularLocation>
</comment>
<evidence type="ECO:0000256" key="6">
    <source>
        <dbReference type="SAM" id="Phobius"/>
    </source>
</evidence>
<dbReference type="CDD" id="cd07197">
    <property type="entry name" value="nitrilase"/>
    <property type="match status" value="1"/>
</dbReference>
<reference evidence="8 9" key="1">
    <citation type="submission" date="2024-02" db="EMBL/GenBank/DDBJ databases">
        <authorList>
            <person name="Chen Y."/>
            <person name="Shah S."/>
            <person name="Dougan E. K."/>
            <person name="Thang M."/>
            <person name="Chan C."/>
        </authorList>
    </citation>
    <scope>NUCLEOTIDE SEQUENCE [LARGE SCALE GENOMIC DNA]</scope>
</reference>
<dbReference type="Gene3D" id="3.60.110.10">
    <property type="entry name" value="Carbon-nitrogen hydrolase"/>
    <property type="match status" value="1"/>
</dbReference>
<evidence type="ECO:0000259" key="7">
    <source>
        <dbReference type="PROSITE" id="PS50263"/>
    </source>
</evidence>
<dbReference type="Pfam" id="PF00795">
    <property type="entry name" value="CN_hydrolase"/>
    <property type="match status" value="1"/>
</dbReference>
<dbReference type="SUPFAM" id="SSF56317">
    <property type="entry name" value="Carbon-nitrogen hydrolase"/>
    <property type="match status" value="1"/>
</dbReference>
<keyword evidence="9" id="KW-1185">Reference proteome</keyword>
<comment type="caution">
    <text evidence="8">The sequence shown here is derived from an EMBL/GenBank/DDBJ whole genome shotgun (WGS) entry which is preliminary data.</text>
</comment>
<dbReference type="EMBL" id="CAXAMN010024450">
    <property type="protein sequence ID" value="CAK9086770.1"/>
    <property type="molecule type" value="Genomic_DNA"/>
</dbReference>
<dbReference type="Gene3D" id="2.130.10.10">
    <property type="entry name" value="YVTN repeat-like/Quinoprotein amine dehydrogenase"/>
    <property type="match status" value="2"/>
</dbReference>
<keyword evidence="4 6" id="KW-0472">Membrane</keyword>
<dbReference type="InterPro" id="IPR013057">
    <property type="entry name" value="AA_transpt_TM"/>
</dbReference>
<dbReference type="SUPFAM" id="SSF50978">
    <property type="entry name" value="WD40 repeat-like"/>
    <property type="match status" value="1"/>
</dbReference>
<dbReference type="Pfam" id="PF01490">
    <property type="entry name" value="Aa_trans"/>
    <property type="match status" value="2"/>
</dbReference>
<accession>A0ABP0QH24</accession>
<evidence type="ECO:0000256" key="3">
    <source>
        <dbReference type="ARBA" id="ARBA00022989"/>
    </source>
</evidence>
<name>A0ABP0QH24_9DINO</name>
<proteinExistence type="predicted"/>
<evidence type="ECO:0000256" key="5">
    <source>
        <dbReference type="PROSITE-ProRule" id="PRU00221"/>
    </source>
</evidence>
<dbReference type="InterPro" id="IPR036322">
    <property type="entry name" value="WD40_repeat_dom_sf"/>
</dbReference>
<evidence type="ECO:0000256" key="4">
    <source>
        <dbReference type="ARBA" id="ARBA00023136"/>
    </source>
</evidence>
<dbReference type="PANTHER" id="PTHR22950:SF666">
    <property type="entry name" value="VACUOLAR AMINO ACID TRANSPORTER 4"/>
    <property type="match status" value="1"/>
</dbReference>
<feature type="transmembrane region" description="Helical" evidence="6">
    <location>
        <begin position="1005"/>
        <end position="1026"/>
    </location>
</feature>
<feature type="repeat" description="WD" evidence="5">
    <location>
        <begin position="442"/>
        <end position="476"/>
    </location>
</feature>
<organism evidence="8 9">
    <name type="scientific">Durusdinium trenchii</name>
    <dbReference type="NCBI Taxonomy" id="1381693"/>
    <lineage>
        <taxon>Eukaryota</taxon>
        <taxon>Sar</taxon>
        <taxon>Alveolata</taxon>
        <taxon>Dinophyceae</taxon>
        <taxon>Suessiales</taxon>
        <taxon>Symbiodiniaceae</taxon>
        <taxon>Durusdinium</taxon>
    </lineage>
</organism>
<feature type="transmembrane region" description="Helical" evidence="6">
    <location>
        <begin position="822"/>
        <end position="851"/>
    </location>
</feature>
<keyword evidence="2 6" id="KW-0812">Transmembrane</keyword>
<feature type="transmembrane region" description="Helical" evidence="6">
    <location>
        <begin position="892"/>
        <end position="911"/>
    </location>
</feature>
<feature type="repeat" description="WD" evidence="5">
    <location>
        <begin position="292"/>
        <end position="319"/>
    </location>
</feature>
<feature type="repeat" description="WD" evidence="5">
    <location>
        <begin position="320"/>
        <end position="351"/>
    </location>
</feature>
<dbReference type="PANTHER" id="PTHR22950">
    <property type="entry name" value="AMINO ACID TRANSPORTER"/>
    <property type="match status" value="1"/>
</dbReference>
<feature type="transmembrane region" description="Helical" evidence="6">
    <location>
        <begin position="863"/>
        <end position="886"/>
    </location>
</feature>
<feature type="domain" description="CN hydrolase" evidence="7">
    <location>
        <begin position="1"/>
        <end position="213"/>
    </location>
</feature>
<feature type="transmembrane region" description="Helical" evidence="6">
    <location>
        <begin position="768"/>
        <end position="789"/>
    </location>
</feature>
<evidence type="ECO:0000313" key="9">
    <source>
        <dbReference type="Proteomes" id="UP001642484"/>
    </source>
</evidence>
<keyword evidence="3 6" id="KW-1133">Transmembrane helix</keyword>
<gene>
    <name evidence="8" type="ORF">CCMP2556_LOCUS42018</name>
</gene>
<dbReference type="Pfam" id="PF00400">
    <property type="entry name" value="WD40"/>
    <property type="match status" value="4"/>
</dbReference>
<feature type="transmembrane region" description="Helical" evidence="6">
    <location>
        <begin position="973"/>
        <end position="998"/>
    </location>
</feature>
<dbReference type="SMART" id="SM00320">
    <property type="entry name" value="WD40"/>
    <property type="match status" value="5"/>
</dbReference>
<dbReference type="InterPro" id="IPR015943">
    <property type="entry name" value="WD40/YVTN_repeat-like_dom_sf"/>
</dbReference>
<dbReference type="PROSITE" id="PS50082">
    <property type="entry name" value="WD_REPEATS_2"/>
    <property type="match status" value="3"/>
</dbReference>
<dbReference type="PROSITE" id="PS50263">
    <property type="entry name" value="CN_HYDROLASE"/>
    <property type="match status" value="1"/>
</dbReference>
<sequence length="1027" mass="111838">MAAPSADIYLLPELAPTGYNQHVFDSLDVWAEAEGPDAATCQVLSTVAKERDAFICYGVPFCHPDGGYTIRQVVLDNSGAVIATYDKIHLCHFGDGRETNWFRPGEHLCFFDCRGFRLGVLICADMRYTELCRELAIGRGCDVLLHPTAFARDVTFASWPSFVECRALENQVYWAAVNYAGDHFGGSMWIEEAVVVHEATKEELASVRSSFPFLAARKDRSFPLRSLLRRTPLRSAVVIQLDSPTGELGTTARVSEASEEKPKRLQSWGGHGHRARFGVQVPFVIYATCVLPPGNELATAGEDGTACIWDAKSATKIHEVKAHEGGVLCIEPFPNAMCFLTGGCDGFARVWRCGSKPSLLATLNHRFAVIGGVVYPDARPLLTLGLDGVTKLWHLENGEFICQAGTGLSALTISRFQGHVFTASLAGLVERFSEQGQQLSVWQGHIGAINAIVVFPDESRVLTAGEDGVAIVWQMSGSLFKRLGEFGSPVLCADVSPCCQWLLTGCRDGTARLFNAGTGKMTCSWQLGQKEAVEKSQVDTHPVQVDARATGPFKVDLNSLGRQEAHLISSLQDLFKDQEKRIATAVLASHEQNWWEDVEVMPASMGRLRAGLVGGRCDTMIRWARLGTHTGLREPGGFRRNFLHQQALQEGREDTLAVHSFQVESHFYGLDLDEEPSAVRPVTGTAGDLNIAFLIFKGNCGCAILYMPRGWMHGGLVLASITVPMIGLISIWCSLLLLKVRMQDSGHQGYGDLIGAAFGLYGRKCANLFIMLLQSGICCTYFIVACKLLQSTICPGLGFNILIPCMVLVVLPVVAIRKISSLWPLSLLGTALVIFGILVVFGLELGIGLILPTFDASKNPQHFPWIYIVTQTGTLCLVCCIGLFGLDFQPNVLVFLVRMAFMIQVLCSFPLQMLPATRLIELSFFGPPVSDPPSARKLAKSGRSGRVQEGFRAVLVAVFALIAYAGASHLDNFVSLIGALCGVPLAFIFPAAAHYFLIERCCSDLLLMAFGVILTVLVTAVNLAAFL</sequence>
<feature type="transmembrane region" description="Helical" evidence="6">
    <location>
        <begin position="796"/>
        <end position="816"/>
    </location>
</feature>
<keyword evidence="5" id="KW-0853">WD repeat</keyword>
<evidence type="ECO:0000256" key="2">
    <source>
        <dbReference type="ARBA" id="ARBA00022692"/>
    </source>
</evidence>
<dbReference type="PROSITE" id="PS50294">
    <property type="entry name" value="WD_REPEATS_REGION"/>
    <property type="match status" value="1"/>
</dbReference>
<protein>
    <recommendedName>
        <fullName evidence="7">CN hydrolase domain-containing protein</fullName>
    </recommendedName>
</protein>
<evidence type="ECO:0000313" key="8">
    <source>
        <dbReference type="EMBL" id="CAK9086770.1"/>
    </source>
</evidence>
<dbReference type="InterPro" id="IPR001680">
    <property type="entry name" value="WD40_rpt"/>
</dbReference>
<dbReference type="InterPro" id="IPR003010">
    <property type="entry name" value="C-N_Hydrolase"/>
</dbReference>
<dbReference type="InterPro" id="IPR036526">
    <property type="entry name" value="C-N_Hydrolase_sf"/>
</dbReference>
<dbReference type="Proteomes" id="UP001642484">
    <property type="component" value="Unassembled WGS sequence"/>
</dbReference>
<feature type="transmembrane region" description="Helical" evidence="6">
    <location>
        <begin position="715"/>
        <end position="738"/>
    </location>
</feature>
<evidence type="ECO:0000256" key="1">
    <source>
        <dbReference type="ARBA" id="ARBA00004141"/>
    </source>
</evidence>